<dbReference type="PANTHER" id="PTHR21137:SF35">
    <property type="entry name" value="ODORANT RECEPTOR 19A-RELATED"/>
    <property type="match status" value="1"/>
</dbReference>
<evidence type="ECO:0000256" key="9">
    <source>
        <dbReference type="ARBA" id="ARBA00023224"/>
    </source>
</evidence>
<dbReference type="InterPro" id="IPR004117">
    <property type="entry name" value="7tm6_olfct_rcpt"/>
</dbReference>
<evidence type="ECO:0000313" key="11">
    <source>
        <dbReference type="Proteomes" id="UP000694925"/>
    </source>
</evidence>
<evidence type="ECO:0000256" key="6">
    <source>
        <dbReference type="ARBA" id="ARBA00022989"/>
    </source>
</evidence>
<dbReference type="RefSeq" id="XP_026674959.1">
    <property type="nucleotide sequence ID" value="XM_026819158.1"/>
</dbReference>
<feature type="transmembrane region" description="Helical" evidence="10">
    <location>
        <begin position="12"/>
        <end position="30"/>
    </location>
</feature>
<keyword evidence="11" id="KW-1185">Reference proteome</keyword>
<dbReference type="AlphaFoldDB" id="A0AAJ7SBS5"/>
<evidence type="ECO:0000256" key="3">
    <source>
        <dbReference type="ARBA" id="ARBA00022606"/>
    </source>
</evidence>
<keyword evidence="2" id="KW-1003">Cell membrane</keyword>
<feature type="transmembrane region" description="Helical" evidence="10">
    <location>
        <begin position="635"/>
        <end position="658"/>
    </location>
</feature>
<feature type="transmembrane region" description="Helical" evidence="10">
    <location>
        <begin position="125"/>
        <end position="149"/>
    </location>
</feature>
<evidence type="ECO:0000256" key="4">
    <source>
        <dbReference type="ARBA" id="ARBA00022692"/>
    </source>
</evidence>
<comment type="subcellular location">
    <subcellularLocation>
        <location evidence="1">Cell membrane</location>
        <topology evidence="1">Multi-pass membrane protein</topology>
    </subcellularLocation>
</comment>
<accession>A0AAJ7SBS5</accession>
<keyword evidence="3" id="KW-0716">Sensory transduction</keyword>
<name>A0AAJ7SBS5_9HYME</name>
<keyword evidence="9" id="KW-0807">Transducer</keyword>
<dbReference type="GO" id="GO:0005549">
    <property type="term" value="F:odorant binding"/>
    <property type="evidence" value="ECO:0007669"/>
    <property type="project" value="InterPro"/>
</dbReference>
<dbReference type="KEGG" id="ccal:108631822"/>
<organism evidence="11 12">
    <name type="scientific">Ceratina calcarata</name>
    <dbReference type="NCBI Taxonomy" id="156304"/>
    <lineage>
        <taxon>Eukaryota</taxon>
        <taxon>Metazoa</taxon>
        <taxon>Ecdysozoa</taxon>
        <taxon>Arthropoda</taxon>
        <taxon>Hexapoda</taxon>
        <taxon>Insecta</taxon>
        <taxon>Pterygota</taxon>
        <taxon>Neoptera</taxon>
        <taxon>Endopterygota</taxon>
        <taxon>Hymenoptera</taxon>
        <taxon>Apocrita</taxon>
        <taxon>Aculeata</taxon>
        <taxon>Apoidea</taxon>
        <taxon>Anthophila</taxon>
        <taxon>Apidae</taxon>
        <taxon>Ceratina</taxon>
        <taxon>Zadontomerus</taxon>
    </lineage>
</organism>
<dbReference type="GO" id="GO:0007165">
    <property type="term" value="P:signal transduction"/>
    <property type="evidence" value="ECO:0007669"/>
    <property type="project" value="UniProtKB-KW"/>
</dbReference>
<dbReference type="GeneID" id="108631822"/>
<feature type="transmembrane region" description="Helical" evidence="10">
    <location>
        <begin position="921"/>
        <end position="942"/>
    </location>
</feature>
<keyword evidence="7 10" id="KW-0472">Membrane</keyword>
<dbReference type="Pfam" id="PF02949">
    <property type="entry name" value="7tm_6"/>
    <property type="match status" value="3"/>
</dbReference>
<feature type="transmembrane region" description="Helical" evidence="10">
    <location>
        <begin position="406"/>
        <end position="427"/>
    </location>
</feature>
<evidence type="ECO:0000256" key="2">
    <source>
        <dbReference type="ARBA" id="ARBA00022475"/>
    </source>
</evidence>
<keyword evidence="5" id="KW-0552">Olfaction</keyword>
<keyword evidence="4 10" id="KW-0812">Transmembrane</keyword>
<dbReference type="Proteomes" id="UP000694925">
    <property type="component" value="Unplaced"/>
</dbReference>
<evidence type="ECO:0000256" key="10">
    <source>
        <dbReference type="SAM" id="Phobius"/>
    </source>
</evidence>
<feature type="transmembrane region" description="Helical" evidence="10">
    <location>
        <begin position="986"/>
        <end position="1009"/>
    </location>
</feature>
<feature type="transmembrane region" description="Helical" evidence="10">
    <location>
        <begin position="1054"/>
        <end position="1078"/>
    </location>
</feature>
<feature type="transmembrane region" description="Helical" evidence="10">
    <location>
        <begin position="494"/>
        <end position="520"/>
    </location>
</feature>
<gene>
    <name evidence="12" type="primary">LOC108631822</name>
</gene>
<reference evidence="12" key="1">
    <citation type="submission" date="2025-08" db="UniProtKB">
        <authorList>
            <consortium name="RefSeq"/>
        </authorList>
    </citation>
    <scope>IDENTIFICATION</scope>
    <source>
        <tissue evidence="12">Whole body</tissue>
    </source>
</reference>
<keyword evidence="6 10" id="KW-1133">Transmembrane helix</keyword>
<dbReference type="GO" id="GO:0004984">
    <property type="term" value="F:olfactory receptor activity"/>
    <property type="evidence" value="ECO:0007669"/>
    <property type="project" value="InterPro"/>
</dbReference>
<keyword evidence="8" id="KW-0675">Receptor</keyword>
<evidence type="ECO:0000256" key="1">
    <source>
        <dbReference type="ARBA" id="ARBA00004651"/>
    </source>
</evidence>
<feature type="transmembrane region" description="Helical" evidence="10">
    <location>
        <begin position="439"/>
        <end position="458"/>
    </location>
</feature>
<sequence>MSFFDSDDMSINLASIYMKLVGLWMFANGAEQRIRNITLIYTLLMLIIAVVVLVQDMCYSCGDFSDCIFLACTVLSTIVPFIKIIVLFMHREDFFHLILYLERIFLHADYDDYEKKIVFNCKRQCTVFICLFTLLAQLCVFCYIIRPIIANISRNETENRVLPFNIWLDLPLTVTPYYEIIFCIQTLSVFHVGITFFCFDNCLCIMNLHAASQFRILQHRLTSMPDLKDEGKQRTEKSSSSSYSDKCYILIKKYVGQHQALLAYCDKIEKVFTEIILAELLTFSLFICLDGYQVLMPDASLTTRLIFSFHLTYCLSQLLMLTYSCDGIIQESTNVRSALYNGPWVDLPARTSGMQFRKDLLFFIMRSSVASCLTAKGFVIVSLETYTKTIGLWTAKDLAEERLRKVVTAGTLTCTIISIIIGGRDIYFTYIYKPTDLPYVVSNTLTLVMAMIKVYIILMKKVKFLKMLTYVKENFLNAEYDSHEAKILIHCRKVCGFFIFCVSLFAVFVFMGYTVTPFIVNDNTTEWKLPFNCWVELTPTTYYMLFASQVMNLYVVGVCYFCFDNILCIMAIYLSGQFRILQYRLEVLCDAKRYVNEEDPKATWLTHVENTYAKLKECIGQHQALISFCKRLEDVYTMIILLQVLMFSLLICLFGYQIFLAETVSARRSIFIFLLVGSLFLLFMFTYSCDSVIQRSGDVAIGAYSAMWTNMPMNRPGKMIRTDLIMIINRSRRACCLTANGFFPVSLETYTSVIYHFFILLNDFKYGNVVLHVDEKQRRLILNVRRGVARYDYFDKSFSTMKNRDISVTWTSYLMKACGMWLAADKTEERNRKMAFMMAGQMFFFAGCLGIRDLYFRRDNFDESIYVACNLSYVFIVVFKIGVIYLHKGKVHDIIKLTQKTFWDVNYTGKAKLIFEDCKKICAALVISLNMSINGTCMGYMVTPLMVNYGKNKSERVLPFNVWIDLPIITVSPYYETITAIQMISVYYVGICYVCFDSILCIMSLHAAAQFRILRYELMDLTSETLSDVDKESWKYVNEVNMKLKYYIRKHQMLIAYCAELENVFTLVIGGQVVYLALELCMLGYQLVLMDTPASRNVTLAMNTFAALCQLYMLTYSCDCLIRQSNGVGDAMYMSGWSPLPMNDVGRDVRRSAVMIILRASKPCFLTASGFFPVSLETYTKVLSTAMSYFTLLRESTEENA</sequence>
<dbReference type="GO" id="GO:0005886">
    <property type="term" value="C:plasma membrane"/>
    <property type="evidence" value="ECO:0007669"/>
    <property type="project" value="UniProtKB-SubCell"/>
</dbReference>
<feature type="transmembrane region" description="Helical" evidence="10">
    <location>
        <begin position="37"/>
        <end position="55"/>
    </location>
</feature>
<evidence type="ECO:0000256" key="7">
    <source>
        <dbReference type="ARBA" id="ARBA00023136"/>
    </source>
</evidence>
<feature type="transmembrane region" description="Helical" evidence="10">
    <location>
        <begin position="864"/>
        <end position="886"/>
    </location>
</feature>
<feature type="transmembrane region" description="Helical" evidence="10">
    <location>
        <begin position="67"/>
        <end position="89"/>
    </location>
</feature>
<feature type="transmembrane region" description="Helical" evidence="10">
    <location>
        <begin position="670"/>
        <end position="687"/>
    </location>
</feature>
<protein>
    <submittedName>
        <fullName evidence="12">Uncharacterized protein LOC108631822</fullName>
    </submittedName>
</protein>
<proteinExistence type="predicted"/>
<dbReference type="PANTHER" id="PTHR21137">
    <property type="entry name" value="ODORANT RECEPTOR"/>
    <property type="match status" value="1"/>
</dbReference>
<evidence type="ECO:0000256" key="8">
    <source>
        <dbReference type="ARBA" id="ARBA00023170"/>
    </source>
</evidence>
<feature type="transmembrane region" description="Helical" evidence="10">
    <location>
        <begin position="834"/>
        <end position="852"/>
    </location>
</feature>
<evidence type="ECO:0000313" key="12">
    <source>
        <dbReference type="RefSeq" id="XP_026674959.1"/>
    </source>
</evidence>
<evidence type="ECO:0000256" key="5">
    <source>
        <dbReference type="ARBA" id="ARBA00022725"/>
    </source>
</evidence>
<feature type="transmembrane region" description="Helical" evidence="10">
    <location>
        <begin position="177"/>
        <end position="199"/>
    </location>
</feature>
<feature type="transmembrane region" description="Helical" evidence="10">
    <location>
        <begin position="553"/>
        <end position="574"/>
    </location>
</feature>